<accession>A0ABR2FA90</accession>
<organism evidence="2 3">
    <name type="scientific">Hibiscus sabdariffa</name>
    <name type="common">roselle</name>
    <dbReference type="NCBI Taxonomy" id="183260"/>
    <lineage>
        <taxon>Eukaryota</taxon>
        <taxon>Viridiplantae</taxon>
        <taxon>Streptophyta</taxon>
        <taxon>Embryophyta</taxon>
        <taxon>Tracheophyta</taxon>
        <taxon>Spermatophyta</taxon>
        <taxon>Magnoliopsida</taxon>
        <taxon>eudicotyledons</taxon>
        <taxon>Gunneridae</taxon>
        <taxon>Pentapetalae</taxon>
        <taxon>rosids</taxon>
        <taxon>malvids</taxon>
        <taxon>Malvales</taxon>
        <taxon>Malvaceae</taxon>
        <taxon>Malvoideae</taxon>
        <taxon>Hibiscus</taxon>
    </lineage>
</organism>
<keyword evidence="3" id="KW-1185">Reference proteome</keyword>
<reference evidence="2 3" key="1">
    <citation type="journal article" date="2024" name="G3 (Bethesda)">
        <title>Genome assembly of Hibiscus sabdariffa L. provides insights into metabolisms of medicinal natural products.</title>
        <authorList>
            <person name="Kim T."/>
        </authorList>
    </citation>
    <scope>NUCLEOTIDE SEQUENCE [LARGE SCALE GENOMIC DNA]</scope>
    <source>
        <strain evidence="2">TK-2024</strain>
        <tissue evidence="2">Old leaves</tissue>
    </source>
</reference>
<protein>
    <submittedName>
        <fullName evidence="2">Uncharacterized protein</fullName>
    </submittedName>
</protein>
<evidence type="ECO:0000313" key="3">
    <source>
        <dbReference type="Proteomes" id="UP001472677"/>
    </source>
</evidence>
<sequence>MAHHTQHHNHNTTDGVSPHVQSTRFLGLMTRRDHSFKRNSNDNTQAGIGANASAIDSYNADNSKNNDNNFNVHHEIDLSLNSSKSEVGGAVGLVSIEGLNQRKGFLSATECWIYCF</sequence>
<gene>
    <name evidence="2" type="ORF">V6N12_062900</name>
</gene>
<evidence type="ECO:0000313" key="2">
    <source>
        <dbReference type="EMBL" id="KAK8575224.1"/>
    </source>
</evidence>
<proteinExistence type="predicted"/>
<feature type="compositionally biased region" description="Basic residues" evidence="1">
    <location>
        <begin position="1"/>
        <end position="10"/>
    </location>
</feature>
<dbReference type="Proteomes" id="UP001472677">
    <property type="component" value="Unassembled WGS sequence"/>
</dbReference>
<comment type="caution">
    <text evidence="2">The sequence shown here is derived from an EMBL/GenBank/DDBJ whole genome shotgun (WGS) entry which is preliminary data.</text>
</comment>
<evidence type="ECO:0000256" key="1">
    <source>
        <dbReference type="SAM" id="MobiDB-lite"/>
    </source>
</evidence>
<name>A0ABR2FA90_9ROSI</name>
<feature type="region of interest" description="Disordered" evidence="1">
    <location>
        <begin position="1"/>
        <end position="20"/>
    </location>
</feature>
<dbReference type="EMBL" id="JBBPBM010000007">
    <property type="protein sequence ID" value="KAK8575224.1"/>
    <property type="molecule type" value="Genomic_DNA"/>
</dbReference>